<evidence type="ECO:0000313" key="1">
    <source>
        <dbReference type="EMBL" id="QSQ21808.1"/>
    </source>
</evidence>
<keyword evidence="2" id="KW-1185">Reference proteome</keyword>
<protein>
    <recommendedName>
        <fullName evidence="3">Lipoprotein</fullName>
    </recommendedName>
</protein>
<dbReference type="EMBL" id="CP071090">
    <property type="protein sequence ID" value="QSQ21808.1"/>
    <property type="molecule type" value="Genomic_DNA"/>
</dbReference>
<dbReference type="Proteomes" id="UP000662747">
    <property type="component" value="Chromosome"/>
</dbReference>
<name>A0ABX7NTJ9_9BACT</name>
<accession>A0ABX7NTJ9</accession>
<reference evidence="1 2" key="1">
    <citation type="submission" date="2021-02" db="EMBL/GenBank/DDBJ databases">
        <title>De Novo genome assembly of isolated myxobacteria.</title>
        <authorList>
            <person name="Stevens D.C."/>
        </authorList>
    </citation>
    <scope>NUCLEOTIDE SEQUENCE [LARGE SCALE GENOMIC DNA]</scope>
    <source>
        <strain evidence="2">SCPEA02</strain>
    </source>
</reference>
<gene>
    <name evidence="1" type="ORF">JY651_42780</name>
</gene>
<organism evidence="1 2">
    <name type="scientific">Pyxidicoccus parkwayensis</name>
    <dbReference type="NCBI Taxonomy" id="2813578"/>
    <lineage>
        <taxon>Bacteria</taxon>
        <taxon>Pseudomonadati</taxon>
        <taxon>Myxococcota</taxon>
        <taxon>Myxococcia</taxon>
        <taxon>Myxococcales</taxon>
        <taxon>Cystobacterineae</taxon>
        <taxon>Myxococcaceae</taxon>
        <taxon>Pyxidicoccus</taxon>
    </lineage>
</organism>
<dbReference type="RefSeq" id="WP_206723385.1">
    <property type="nucleotide sequence ID" value="NZ_CP071090.1"/>
</dbReference>
<proteinExistence type="predicted"/>
<evidence type="ECO:0000313" key="2">
    <source>
        <dbReference type="Proteomes" id="UP000662747"/>
    </source>
</evidence>
<evidence type="ECO:0008006" key="3">
    <source>
        <dbReference type="Google" id="ProtNLM"/>
    </source>
</evidence>
<sequence>MKGLWVVGTLLVGCGGSDEPQLSYTEWAERTASAMCSYAERCEGSTAPHAQCVEEIRAAYAGVELELNGGVAGAKMGCVQCMRIRTEELEAALASDCQQAPDEARVSAVCGVDDAACAGAP</sequence>